<dbReference type="InterPro" id="IPR001667">
    <property type="entry name" value="DDH_dom"/>
</dbReference>
<comment type="similarity">
    <text evidence="1">Belongs to the RecJ family.</text>
</comment>
<dbReference type="Pfam" id="PF01368">
    <property type="entry name" value="DHH"/>
    <property type="match status" value="1"/>
</dbReference>
<accession>A0ABT1EL02</accession>
<comment type="caution">
    <text evidence="9">The sequence shown here is derived from an EMBL/GenBank/DDBJ whole genome shotgun (WGS) entry which is preliminary data.</text>
</comment>
<name>A0ABT1EL02_9FIRM</name>
<dbReference type="InterPro" id="IPR003156">
    <property type="entry name" value="DHHA1_dom"/>
</dbReference>
<dbReference type="SUPFAM" id="SSF64182">
    <property type="entry name" value="DHH phosphoesterases"/>
    <property type="match status" value="1"/>
</dbReference>
<protein>
    <recommendedName>
        <fullName evidence="2">Single-stranded-DNA-specific exonuclease RecJ</fullName>
    </recommendedName>
</protein>
<dbReference type="Pfam" id="PF02272">
    <property type="entry name" value="DHHA1"/>
    <property type="match status" value="1"/>
</dbReference>
<keyword evidence="4" id="KW-0378">Hydrolase</keyword>
<evidence type="ECO:0000313" key="10">
    <source>
        <dbReference type="Proteomes" id="UP001523565"/>
    </source>
</evidence>
<dbReference type="InterPro" id="IPR004610">
    <property type="entry name" value="RecJ"/>
</dbReference>
<dbReference type="RefSeq" id="WP_262070254.1">
    <property type="nucleotide sequence ID" value="NZ_JAMXOC010000030.1"/>
</dbReference>
<proteinExistence type="inferred from homology"/>
<evidence type="ECO:0000313" key="9">
    <source>
        <dbReference type="EMBL" id="MCP1111378.1"/>
    </source>
</evidence>
<dbReference type="PANTHER" id="PTHR30255:SF2">
    <property type="entry name" value="SINGLE-STRANDED-DNA-SPECIFIC EXONUCLEASE RECJ"/>
    <property type="match status" value="1"/>
</dbReference>
<dbReference type="InterPro" id="IPR041122">
    <property type="entry name" value="RecJ_OB"/>
</dbReference>
<organism evidence="9 10">
    <name type="scientific">Ohessyouella blattaphilus</name>
    <dbReference type="NCBI Taxonomy" id="2949333"/>
    <lineage>
        <taxon>Bacteria</taxon>
        <taxon>Bacillati</taxon>
        <taxon>Bacillota</taxon>
        <taxon>Clostridia</taxon>
        <taxon>Lachnospirales</taxon>
        <taxon>Lachnospiraceae</taxon>
        <taxon>Ohessyouella</taxon>
    </lineage>
</organism>
<sequence length="562" mass="62229">MKKWFLKKRKAEYSKIVNELGVSPLLATIMANRGVRTLAEARMYMAASPELLGNPLDMKGVSEALRLIEEYKEAKIRIVGDYDIDGVTATYILLKGLEKVGIQADYQIPDRIEDGYGINESIVEKAYQDGIHLLITCDNGIAALSAITRAKELGMAVIITDHHNIPLVEGESMLPPADVIINPKQDGCKYPYKNICGAVVAWKLVCALHEKHQVLSLDDYLEFAAIGTIGDVMELQEENRLIAKLGIRKLAVTENEGLIALAKACGISLKEVTAYHIGFVLGPCINASGRLSTARHALRLLLADKEEASALALSLKELNDERKSITEVYQKAAFAQVEEHYLKDKVLVLFLPDCHESIAGIIAGKVREKYYKPCFVLTKGKEGIKGSGRSIEGYDMYQALAEQEQYLEKYGGHTLAAGLSLADEEQVVLFREAINRSCTLTEEDLIEKVYIDAELPVSQVTKPLIESLKLLEPFGNGNRKPIFACKNMRFEKTKVLGKNQNVLKGILKSSDGEMGIDGILFAAEAEKIKEEIEGKNLSVLYYPELNEFRNVESLQAVITDFA</sequence>
<evidence type="ECO:0000259" key="8">
    <source>
        <dbReference type="Pfam" id="PF17768"/>
    </source>
</evidence>
<evidence type="ECO:0000256" key="5">
    <source>
        <dbReference type="ARBA" id="ARBA00022839"/>
    </source>
</evidence>
<dbReference type="InterPro" id="IPR051673">
    <property type="entry name" value="SSDNA_exonuclease_RecJ"/>
</dbReference>
<evidence type="ECO:0000259" key="6">
    <source>
        <dbReference type="Pfam" id="PF01368"/>
    </source>
</evidence>
<dbReference type="InterPro" id="IPR038763">
    <property type="entry name" value="DHH_sf"/>
</dbReference>
<keyword evidence="3" id="KW-0540">Nuclease</keyword>
<evidence type="ECO:0000259" key="7">
    <source>
        <dbReference type="Pfam" id="PF02272"/>
    </source>
</evidence>
<feature type="domain" description="RecJ OB" evidence="8">
    <location>
        <begin position="451"/>
        <end position="560"/>
    </location>
</feature>
<evidence type="ECO:0000256" key="4">
    <source>
        <dbReference type="ARBA" id="ARBA00022801"/>
    </source>
</evidence>
<dbReference type="Gene3D" id="3.10.310.30">
    <property type="match status" value="1"/>
</dbReference>
<evidence type="ECO:0000256" key="2">
    <source>
        <dbReference type="ARBA" id="ARBA00019841"/>
    </source>
</evidence>
<keyword evidence="10" id="KW-1185">Reference proteome</keyword>
<keyword evidence="5 9" id="KW-0269">Exonuclease</keyword>
<evidence type="ECO:0000256" key="3">
    <source>
        <dbReference type="ARBA" id="ARBA00022722"/>
    </source>
</evidence>
<reference evidence="9 10" key="1">
    <citation type="journal article" date="2022" name="Genome Biol. Evol.">
        <title>Host diet, physiology and behaviors set the stage for Lachnospiraceae cladogenesis.</title>
        <authorList>
            <person name="Vera-Ponce De Leon A."/>
            <person name="Schneider M."/>
            <person name="Jahnes B.C."/>
            <person name="Sadowski V."/>
            <person name="Camuy-Velez L.A."/>
            <person name="Duan J."/>
            <person name="Sabree Z.L."/>
        </authorList>
    </citation>
    <scope>NUCLEOTIDE SEQUENCE [LARGE SCALE GENOMIC DNA]</scope>
    <source>
        <strain evidence="9 10">PAL227</strain>
    </source>
</reference>
<dbReference type="Proteomes" id="UP001523565">
    <property type="component" value="Unassembled WGS sequence"/>
</dbReference>
<feature type="domain" description="DDH" evidence="6">
    <location>
        <begin position="75"/>
        <end position="228"/>
    </location>
</feature>
<evidence type="ECO:0000256" key="1">
    <source>
        <dbReference type="ARBA" id="ARBA00005915"/>
    </source>
</evidence>
<dbReference type="NCBIfam" id="TIGR00644">
    <property type="entry name" value="recJ"/>
    <property type="match status" value="1"/>
</dbReference>
<dbReference type="PANTHER" id="PTHR30255">
    <property type="entry name" value="SINGLE-STRANDED-DNA-SPECIFIC EXONUCLEASE RECJ"/>
    <property type="match status" value="1"/>
</dbReference>
<dbReference type="EMBL" id="JAMZFV010000030">
    <property type="protein sequence ID" value="MCP1111378.1"/>
    <property type="molecule type" value="Genomic_DNA"/>
</dbReference>
<dbReference type="Pfam" id="PF17768">
    <property type="entry name" value="RecJ_OB"/>
    <property type="match status" value="1"/>
</dbReference>
<dbReference type="Gene3D" id="3.90.1640.30">
    <property type="match status" value="1"/>
</dbReference>
<gene>
    <name evidence="9" type="primary">recJ</name>
    <name evidence="9" type="ORF">NK118_14080</name>
</gene>
<feature type="domain" description="DHHA1" evidence="7">
    <location>
        <begin position="344"/>
        <end position="436"/>
    </location>
</feature>
<dbReference type="GO" id="GO:0004527">
    <property type="term" value="F:exonuclease activity"/>
    <property type="evidence" value="ECO:0007669"/>
    <property type="project" value="UniProtKB-KW"/>
</dbReference>